<comment type="caution">
    <text evidence="1">The sequence shown here is derived from an EMBL/GenBank/DDBJ whole genome shotgun (WGS) entry which is preliminary data.</text>
</comment>
<dbReference type="SUPFAM" id="SSF51120">
    <property type="entry name" value="beta-Roll"/>
    <property type="match status" value="2"/>
</dbReference>
<dbReference type="Pfam" id="PF00353">
    <property type="entry name" value="HemolysinCabind"/>
    <property type="match status" value="3"/>
</dbReference>
<dbReference type="InterPro" id="IPR018511">
    <property type="entry name" value="Hemolysin-typ_Ca-bd_CS"/>
</dbReference>
<organism evidence="1 2">
    <name type="scientific">Sphingomonas mucosissima</name>
    <dbReference type="NCBI Taxonomy" id="370959"/>
    <lineage>
        <taxon>Bacteria</taxon>
        <taxon>Pseudomonadati</taxon>
        <taxon>Pseudomonadota</taxon>
        <taxon>Alphaproteobacteria</taxon>
        <taxon>Sphingomonadales</taxon>
        <taxon>Sphingomonadaceae</taxon>
        <taxon>Sphingomonas</taxon>
    </lineage>
</organism>
<name>A0A245ZFU8_9SPHN</name>
<sequence length="479" mass="50730">MNYDDIKHRVSIEGDQTFKSKVEEALRYIYEGSPLAAYSIDAWLNNNSTNIRIVFQSQQAGAIPGQGIIAIDPDYFVGNYYISKRGDAVADTLVSGLAHELGHAISGKYDNNRYTNAAGENVALVNDWFFQLGIERQVSYQAYESQMGPPGPNPTVLIPGYNYTNGSGIAAAWIDQGSNVRAGDYDISGVTFDTTNLDLKAQGAVGRSLLIGSEAANQYGGTTAGDFIYGQGGSDTLRGYEGDDHLLGGTGDDYLYGGLNKDFLEGGDGSDYLYGEGGSDTLSGYLDSQFGLVFVDDGDIDFLFGGDGSDVLRGYGADRLDGGAQSDYLAIENPNGAILTGGTGGDVFEIITSAGYAGVNVRISDSDQADALFVNGVGLSGGTGWDPGGGWEPEYVIDEAGNEYNWNKQTNVLSISLAGGLGSIVIDGYRQRDLGISLLENPHLVAPDSPHIGFVGDEYRAAFGSIYPLSTPESLSLLV</sequence>
<dbReference type="OrthoDB" id="7779218at2"/>
<protein>
    <submittedName>
        <fullName evidence="1">Hemolysin, plasmid</fullName>
    </submittedName>
</protein>
<dbReference type="InterPro" id="IPR011049">
    <property type="entry name" value="Serralysin-like_metalloprot_C"/>
</dbReference>
<dbReference type="GO" id="GO:0005509">
    <property type="term" value="F:calcium ion binding"/>
    <property type="evidence" value="ECO:0007669"/>
    <property type="project" value="InterPro"/>
</dbReference>
<dbReference type="PROSITE" id="PS00330">
    <property type="entry name" value="HEMOLYSIN_CALCIUM"/>
    <property type="match status" value="1"/>
</dbReference>
<dbReference type="PRINTS" id="PR00313">
    <property type="entry name" value="CABNDNGRPT"/>
</dbReference>
<dbReference type="Proteomes" id="UP000197783">
    <property type="component" value="Unassembled WGS sequence"/>
</dbReference>
<evidence type="ECO:0000313" key="2">
    <source>
        <dbReference type="Proteomes" id="UP000197783"/>
    </source>
</evidence>
<keyword evidence="2" id="KW-1185">Reference proteome</keyword>
<dbReference type="EMBL" id="NBBJ01000005">
    <property type="protein sequence ID" value="OWK28606.1"/>
    <property type="molecule type" value="Genomic_DNA"/>
</dbReference>
<dbReference type="Gene3D" id="2.150.10.10">
    <property type="entry name" value="Serralysin-like metalloprotease, C-terminal"/>
    <property type="match status" value="1"/>
</dbReference>
<reference evidence="1 2" key="1">
    <citation type="submission" date="2017-03" db="EMBL/GenBank/DDBJ databases">
        <title>Genome sequence of Sphingomonas mucosissima DSM 17494.</title>
        <authorList>
            <person name="Poehlein A."/>
            <person name="Wuebbeler J.H."/>
            <person name="Steinbuechel A."/>
            <person name="Daniel R."/>
        </authorList>
    </citation>
    <scope>NUCLEOTIDE SEQUENCE [LARGE SCALE GENOMIC DNA]</scope>
    <source>
        <strain evidence="1 2">DSM 17494</strain>
    </source>
</reference>
<accession>A0A245ZFU8</accession>
<dbReference type="InterPro" id="IPR001343">
    <property type="entry name" value="Hemolysn_Ca-bd"/>
</dbReference>
<evidence type="ECO:0000313" key="1">
    <source>
        <dbReference type="EMBL" id="OWK28606.1"/>
    </source>
</evidence>
<dbReference type="AlphaFoldDB" id="A0A245ZFU8"/>
<gene>
    <name evidence="1" type="primary">hlyA_2</name>
    <name evidence="1" type="ORF">SPMU_28680</name>
</gene>
<dbReference type="RefSeq" id="WP_088334555.1">
    <property type="nucleotide sequence ID" value="NZ_NBBJ01000005.1"/>
</dbReference>
<proteinExistence type="predicted"/>